<feature type="chain" id="PRO_5005189990" evidence="2">
    <location>
        <begin position="23"/>
        <end position="154"/>
    </location>
</feature>
<dbReference type="InParanoid" id="A0A0G4G5F6"/>
<evidence type="ECO:0000313" key="4">
    <source>
        <dbReference type="Proteomes" id="UP000041254"/>
    </source>
</evidence>
<proteinExistence type="predicted"/>
<dbReference type="Proteomes" id="UP000041254">
    <property type="component" value="Unassembled WGS sequence"/>
</dbReference>
<protein>
    <submittedName>
        <fullName evidence="3">Uncharacterized protein</fullName>
    </submittedName>
</protein>
<name>A0A0G4G5F6_VITBC</name>
<keyword evidence="2" id="KW-0732">Signal</keyword>
<sequence length="154" mass="16472">MQSFIAVSLCIALALPVLSVNATGLELLNHCNKAIANRVARHAHALAAGKAAHAIDKDASAQPSECWHVEAHATIREHVSDCPLPKVCVLRPEKRQEGAGLGKPHKMSHKGACVSVEEAVKRCGGRHKIEDEDLDSNPLNGQFCTEESTTSAKL</sequence>
<dbReference type="VEuPathDB" id="CryptoDB:Vbra_17135"/>
<feature type="region of interest" description="Disordered" evidence="1">
    <location>
        <begin position="127"/>
        <end position="154"/>
    </location>
</feature>
<feature type="compositionally biased region" description="Polar residues" evidence="1">
    <location>
        <begin position="137"/>
        <end position="154"/>
    </location>
</feature>
<gene>
    <name evidence="3" type="ORF">Vbra_17135</name>
</gene>
<organism evidence="3 4">
    <name type="scientific">Vitrella brassicaformis (strain CCMP3155)</name>
    <dbReference type="NCBI Taxonomy" id="1169540"/>
    <lineage>
        <taxon>Eukaryota</taxon>
        <taxon>Sar</taxon>
        <taxon>Alveolata</taxon>
        <taxon>Colpodellida</taxon>
        <taxon>Vitrellaceae</taxon>
        <taxon>Vitrella</taxon>
    </lineage>
</organism>
<feature type="signal peptide" evidence="2">
    <location>
        <begin position="1"/>
        <end position="22"/>
    </location>
</feature>
<keyword evidence="4" id="KW-1185">Reference proteome</keyword>
<evidence type="ECO:0000256" key="1">
    <source>
        <dbReference type="SAM" id="MobiDB-lite"/>
    </source>
</evidence>
<dbReference type="AlphaFoldDB" id="A0A0G4G5F6"/>
<reference evidence="3 4" key="1">
    <citation type="submission" date="2014-11" db="EMBL/GenBank/DDBJ databases">
        <authorList>
            <person name="Zhu J."/>
            <person name="Qi W."/>
            <person name="Song R."/>
        </authorList>
    </citation>
    <scope>NUCLEOTIDE SEQUENCE [LARGE SCALE GENOMIC DNA]</scope>
</reference>
<evidence type="ECO:0000256" key="2">
    <source>
        <dbReference type="SAM" id="SignalP"/>
    </source>
</evidence>
<evidence type="ECO:0000313" key="3">
    <source>
        <dbReference type="EMBL" id="CEM23801.1"/>
    </source>
</evidence>
<accession>A0A0G4G5F6</accession>
<dbReference type="EMBL" id="CDMY01000571">
    <property type="protein sequence ID" value="CEM23801.1"/>
    <property type="molecule type" value="Genomic_DNA"/>
</dbReference>